<evidence type="ECO:0008006" key="3">
    <source>
        <dbReference type="Google" id="ProtNLM"/>
    </source>
</evidence>
<protein>
    <recommendedName>
        <fullName evidence="3">SGNH hydrolase-type esterase domain-containing protein</fullName>
    </recommendedName>
</protein>
<accession>A0A0G1RLM9</accession>
<dbReference type="AlphaFoldDB" id="A0A0G1RLM9"/>
<comment type="caution">
    <text evidence="1">The sequence shown here is derived from an EMBL/GenBank/DDBJ whole genome shotgun (WGS) entry which is preliminary data.</text>
</comment>
<dbReference type="Gene3D" id="3.40.50.1110">
    <property type="entry name" value="SGNH hydrolase"/>
    <property type="match status" value="1"/>
</dbReference>
<dbReference type="CDD" id="cd00229">
    <property type="entry name" value="SGNH_hydrolase"/>
    <property type="match status" value="1"/>
</dbReference>
<dbReference type="SUPFAM" id="SSF52266">
    <property type="entry name" value="SGNH hydrolase"/>
    <property type="match status" value="1"/>
</dbReference>
<evidence type="ECO:0000313" key="1">
    <source>
        <dbReference type="EMBL" id="KKU58036.1"/>
    </source>
</evidence>
<dbReference type="EMBL" id="LCNO01000006">
    <property type="protein sequence ID" value="KKU58036.1"/>
    <property type="molecule type" value="Genomic_DNA"/>
</dbReference>
<dbReference type="Pfam" id="PF00657">
    <property type="entry name" value="Lipase_GDSL"/>
    <property type="match status" value="1"/>
</dbReference>
<dbReference type="GO" id="GO:0016788">
    <property type="term" value="F:hydrolase activity, acting on ester bonds"/>
    <property type="evidence" value="ECO:0007669"/>
    <property type="project" value="InterPro"/>
</dbReference>
<evidence type="ECO:0000313" key="2">
    <source>
        <dbReference type="Proteomes" id="UP000034307"/>
    </source>
</evidence>
<organism evidence="1 2">
    <name type="scientific">Candidatus Amesbacteria bacterium GW2011_GWA2_47_11b</name>
    <dbReference type="NCBI Taxonomy" id="1618358"/>
    <lineage>
        <taxon>Bacteria</taxon>
        <taxon>Candidatus Amesiibacteriota</taxon>
    </lineage>
</organism>
<gene>
    <name evidence="1" type="ORF">UX80_C0006G0006</name>
</gene>
<dbReference type="STRING" id="1618358.UX80_C0006G0006"/>
<proteinExistence type="predicted"/>
<reference evidence="1 2" key="1">
    <citation type="journal article" date="2015" name="Nature">
        <title>rRNA introns, odd ribosomes, and small enigmatic genomes across a large radiation of phyla.</title>
        <authorList>
            <person name="Brown C.T."/>
            <person name="Hug L.A."/>
            <person name="Thomas B.C."/>
            <person name="Sharon I."/>
            <person name="Castelle C.J."/>
            <person name="Singh A."/>
            <person name="Wilkins M.J."/>
            <person name="Williams K.H."/>
            <person name="Banfield J.F."/>
        </authorList>
    </citation>
    <scope>NUCLEOTIDE SEQUENCE [LARGE SCALE GENOMIC DNA]</scope>
</reference>
<name>A0A0G1RLM9_9BACT</name>
<dbReference type="Proteomes" id="UP000034307">
    <property type="component" value="Unassembled WGS sequence"/>
</dbReference>
<dbReference type="InterPro" id="IPR001087">
    <property type="entry name" value="GDSL"/>
</dbReference>
<dbReference type="InterPro" id="IPR036514">
    <property type="entry name" value="SGNH_hydro_sf"/>
</dbReference>
<sequence>MLFLKLVFKVCQSHILIIRRSVRIEAMTSLTQTIKSALESKKSLKIAFIGDSITSAEWVHPNWREILEYVFQLELTKLLDDWKLPSWGIRCFNYEFDGSTTTDIRKFVENGTIPTDFDLVIYQLGDNDRFTKLTPAEYLENIKRTLTKFTGQIILCSNPAASNNLANTNYQKTYYPCFTQLSPDSKIISADLFTEFQKLDLTKLYTLININGNDVAGIKPGGIDFLHPNQLGNAFIAKIILEKAFQIPFNPEKYLEDAKNDIMFPTY</sequence>